<dbReference type="Proteomes" id="UP000284842">
    <property type="component" value="Unassembled WGS sequence"/>
</dbReference>
<evidence type="ECO:0000313" key="2">
    <source>
        <dbReference type="EMBL" id="PPQ84721.1"/>
    </source>
</evidence>
<name>A0A409X1V4_9AGAR</name>
<feature type="transmembrane region" description="Helical" evidence="1">
    <location>
        <begin position="156"/>
        <end position="175"/>
    </location>
</feature>
<keyword evidence="1" id="KW-0472">Membrane</keyword>
<feature type="transmembrane region" description="Helical" evidence="1">
    <location>
        <begin position="295"/>
        <end position="313"/>
    </location>
</feature>
<comment type="caution">
    <text evidence="2">The sequence shown here is derived from an EMBL/GenBank/DDBJ whole genome shotgun (WGS) entry which is preliminary data.</text>
</comment>
<reference evidence="2 3" key="1">
    <citation type="journal article" date="2018" name="Evol. Lett.">
        <title>Horizontal gene cluster transfer increased hallucinogenic mushroom diversity.</title>
        <authorList>
            <person name="Reynolds H.T."/>
            <person name="Vijayakumar V."/>
            <person name="Gluck-Thaler E."/>
            <person name="Korotkin H.B."/>
            <person name="Matheny P.B."/>
            <person name="Slot J.C."/>
        </authorList>
    </citation>
    <scope>NUCLEOTIDE SEQUENCE [LARGE SCALE GENOMIC DNA]</scope>
    <source>
        <strain evidence="2 3">2629</strain>
    </source>
</reference>
<dbReference type="OrthoDB" id="6500128at2759"/>
<sequence>SISLPTDDTRLIPLLIAAICATIQLIQLFTYLWKSIKSRSVYSTPLVLSNDTNEGDDDTPLNPSLSRWQKLKNHIQWYGSTTIYVFLVTRFAGNAALLALSAVTLSSCGAHSERTLLMWPWKGYVARCPEVMITATLAYTTSLSLFALLNKRWSTSCARSVNAVLLSLFSVYVYRDVWPLATFYATPEDIHEGPVIWAKVALMTLNGVLVPLAIPRKYSPVDPKNPLTTPNPEQTASILSRLTYSFLDPLIALGYRVPHLGPDQIPPLADYDYAEYQTSTGFVYMDVFRGAKRRHLFFGLLTHFSTSLIPAMGLRRSWNYSRYIRFNDVFSADRDKPTA</sequence>
<proteinExistence type="predicted"/>
<feature type="transmembrane region" description="Helical" evidence="1">
    <location>
        <begin position="124"/>
        <end position="149"/>
    </location>
</feature>
<feature type="transmembrane region" description="Helical" evidence="1">
    <location>
        <begin position="12"/>
        <end position="33"/>
    </location>
</feature>
<feature type="transmembrane region" description="Helical" evidence="1">
    <location>
        <begin position="77"/>
        <end position="104"/>
    </location>
</feature>
<dbReference type="InParanoid" id="A0A409X1V4"/>
<dbReference type="AlphaFoldDB" id="A0A409X1V4"/>
<gene>
    <name evidence="2" type="ORF">CVT24_002723</name>
</gene>
<keyword evidence="3" id="KW-1185">Reference proteome</keyword>
<feature type="non-terminal residue" evidence="2">
    <location>
        <position position="1"/>
    </location>
</feature>
<organism evidence="2 3">
    <name type="scientific">Panaeolus cyanescens</name>
    <dbReference type="NCBI Taxonomy" id="181874"/>
    <lineage>
        <taxon>Eukaryota</taxon>
        <taxon>Fungi</taxon>
        <taxon>Dikarya</taxon>
        <taxon>Basidiomycota</taxon>
        <taxon>Agaricomycotina</taxon>
        <taxon>Agaricomycetes</taxon>
        <taxon>Agaricomycetidae</taxon>
        <taxon>Agaricales</taxon>
        <taxon>Agaricineae</taxon>
        <taxon>Galeropsidaceae</taxon>
        <taxon>Panaeolus</taxon>
    </lineage>
</organism>
<accession>A0A409X1V4</accession>
<evidence type="ECO:0000313" key="3">
    <source>
        <dbReference type="Proteomes" id="UP000284842"/>
    </source>
</evidence>
<protein>
    <submittedName>
        <fullName evidence="2">Uncharacterized protein</fullName>
    </submittedName>
</protein>
<feature type="transmembrane region" description="Helical" evidence="1">
    <location>
        <begin position="195"/>
        <end position="214"/>
    </location>
</feature>
<feature type="non-terminal residue" evidence="2">
    <location>
        <position position="339"/>
    </location>
</feature>
<dbReference type="STRING" id="181874.A0A409X1V4"/>
<dbReference type="EMBL" id="NHTK01004833">
    <property type="protein sequence ID" value="PPQ84721.1"/>
    <property type="molecule type" value="Genomic_DNA"/>
</dbReference>
<evidence type="ECO:0000256" key="1">
    <source>
        <dbReference type="SAM" id="Phobius"/>
    </source>
</evidence>
<keyword evidence="1" id="KW-0812">Transmembrane</keyword>
<keyword evidence="1" id="KW-1133">Transmembrane helix</keyword>